<evidence type="ECO:0000256" key="6">
    <source>
        <dbReference type="ARBA" id="ARBA00023136"/>
    </source>
</evidence>
<name>A0A367R4W2_NOSPU</name>
<proteinExistence type="predicted"/>
<dbReference type="InterPro" id="IPR003838">
    <property type="entry name" value="ABC3_permease_C"/>
</dbReference>
<feature type="transmembrane region" description="Helical" evidence="7">
    <location>
        <begin position="19"/>
        <end position="39"/>
    </location>
</feature>
<feature type="domain" description="ABC3 transporter permease C-terminal" evidence="8">
    <location>
        <begin position="270"/>
        <end position="380"/>
    </location>
</feature>
<gene>
    <name evidence="9" type="ORF">A6769_32945</name>
</gene>
<feature type="transmembrane region" description="Helical" evidence="7">
    <location>
        <begin position="315"/>
        <end position="338"/>
    </location>
</feature>
<keyword evidence="2" id="KW-0813">Transport</keyword>
<evidence type="ECO:0000259" key="8">
    <source>
        <dbReference type="Pfam" id="PF02687"/>
    </source>
</evidence>
<feature type="transmembrane region" description="Helical" evidence="7">
    <location>
        <begin position="350"/>
        <end position="372"/>
    </location>
</feature>
<evidence type="ECO:0000256" key="7">
    <source>
        <dbReference type="SAM" id="Phobius"/>
    </source>
</evidence>
<evidence type="ECO:0000313" key="10">
    <source>
        <dbReference type="Proteomes" id="UP000252085"/>
    </source>
</evidence>
<dbReference type="Pfam" id="PF02687">
    <property type="entry name" value="FtsX"/>
    <property type="match status" value="1"/>
</dbReference>
<dbReference type="PANTHER" id="PTHR43738:SF1">
    <property type="entry name" value="HEMIN TRANSPORT SYSTEM PERMEASE PROTEIN HRTB-RELATED"/>
    <property type="match status" value="1"/>
</dbReference>
<comment type="caution">
    <text evidence="9">The sequence shown here is derived from an EMBL/GenBank/DDBJ whole genome shotgun (WGS) entry which is preliminary data.</text>
</comment>
<dbReference type="AlphaFoldDB" id="A0A367R4W2"/>
<evidence type="ECO:0000256" key="3">
    <source>
        <dbReference type="ARBA" id="ARBA00022475"/>
    </source>
</evidence>
<dbReference type="Proteomes" id="UP000252085">
    <property type="component" value="Unassembled WGS sequence"/>
</dbReference>
<evidence type="ECO:0000313" key="9">
    <source>
        <dbReference type="EMBL" id="RCJ30653.1"/>
    </source>
</evidence>
<dbReference type="PANTHER" id="PTHR43738">
    <property type="entry name" value="ABC TRANSPORTER, MEMBRANE PROTEIN"/>
    <property type="match status" value="1"/>
</dbReference>
<protein>
    <submittedName>
        <fullName evidence="9">DevC protein</fullName>
    </submittedName>
</protein>
<dbReference type="InterPro" id="IPR005891">
    <property type="entry name" value="DevC"/>
</dbReference>
<dbReference type="GO" id="GO:0005886">
    <property type="term" value="C:plasma membrane"/>
    <property type="evidence" value="ECO:0007669"/>
    <property type="project" value="UniProtKB-SubCell"/>
</dbReference>
<feature type="transmembrane region" description="Helical" evidence="7">
    <location>
        <begin position="263"/>
        <end position="285"/>
    </location>
</feature>
<keyword evidence="3" id="KW-1003">Cell membrane</keyword>
<accession>A0A367R4W2</accession>
<evidence type="ECO:0000256" key="1">
    <source>
        <dbReference type="ARBA" id="ARBA00004651"/>
    </source>
</evidence>
<evidence type="ECO:0000256" key="2">
    <source>
        <dbReference type="ARBA" id="ARBA00022448"/>
    </source>
</evidence>
<sequence>MNATTPVAWLQLIHRKSRLLVTITGVTFAVMLMFIQLGFRDGLFEDAVVFHKKIQADLVLLHRDTERFFDMKVFPRRYLYNISAVDGIASVNPFYFSVINFKNPETFVNRPIAIAGFTPDQPVFNLPEVNQQKELIKAANTILFDRLSRPEFGPIVAELEKHGEVTTEVSNHQIKVRGLFSLGGGVMTADGVIITSDLNYSEILNHPLEKVQMGVIQVKPGVKPESIIKKISKDLPQDVKLMTLEDYIKLEKDVLAQSTPIGFIFNMGTVIGCVFGGIIVYQILYTQISDSLFIYATFKAIGYGNSYLVKLVLQQAILMSLIGYIPGFAVCMYLYNFVQEATRLPMIMTITRGVIVMLLTIVMCSLAGMLAMNKLRSADPAELFG</sequence>
<evidence type="ECO:0000256" key="5">
    <source>
        <dbReference type="ARBA" id="ARBA00022989"/>
    </source>
</evidence>
<dbReference type="EMBL" id="LXQE01000184">
    <property type="protein sequence ID" value="RCJ30653.1"/>
    <property type="molecule type" value="Genomic_DNA"/>
</dbReference>
<comment type="subcellular location">
    <subcellularLocation>
        <location evidence="1">Cell membrane</location>
        <topology evidence="1">Multi-pass membrane protein</topology>
    </subcellularLocation>
</comment>
<organism evidence="9 10">
    <name type="scientific">Nostoc punctiforme NIES-2108</name>
    <dbReference type="NCBI Taxonomy" id="1356359"/>
    <lineage>
        <taxon>Bacteria</taxon>
        <taxon>Bacillati</taxon>
        <taxon>Cyanobacteriota</taxon>
        <taxon>Cyanophyceae</taxon>
        <taxon>Nostocales</taxon>
        <taxon>Nostocaceae</taxon>
        <taxon>Nostoc</taxon>
    </lineage>
</organism>
<dbReference type="PIRSF" id="PIRSF031773">
    <property type="entry name" value="DevC"/>
    <property type="match status" value="1"/>
</dbReference>
<keyword evidence="5 7" id="KW-1133">Transmembrane helix</keyword>
<reference evidence="9 10" key="1">
    <citation type="submission" date="2016-04" db="EMBL/GenBank/DDBJ databases">
        <authorList>
            <person name="Evans L.H."/>
            <person name="Alamgir A."/>
            <person name="Owens N."/>
            <person name="Weber N.D."/>
            <person name="Virtaneva K."/>
            <person name="Barbian K."/>
            <person name="Babar A."/>
            <person name="Rosenke K."/>
        </authorList>
    </citation>
    <scope>NUCLEOTIDE SEQUENCE [LARGE SCALE GENOMIC DNA]</scope>
    <source>
        <strain evidence="9">NIES-2108</strain>
    </source>
</reference>
<dbReference type="InterPro" id="IPR051125">
    <property type="entry name" value="ABC-4/HrtB_transporter"/>
</dbReference>
<keyword evidence="6 7" id="KW-0472">Membrane</keyword>
<keyword evidence="4 7" id="KW-0812">Transmembrane</keyword>
<evidence type="ECO:0000256" key="4">
    <source>
        <dbReference type="ARBA" id="ARBA00022692"/>
    </source>
</evidence>
<dbReference type="NCBIfam" id="TIGR01185">
    <property type="entry name" value="devC"/>
    <property type="match status" value="1"/>
</dbReference>